<keyword evidence="2" id="KW-0547">Nucleotide-binding</keyword>
<organism evidence="7 8">
    <name type="scientific">Fasciolopsis buskii</name>
    <dbReference type="NCBI Taxonomy" id="27845"/>
    <lineage>
        <taxon>Eukaryota</taxon>
        <taxon>Metazoa</taxon>
        <taxon>Spiralia</taxon>
        <taxon>Lophotrochozoa</taxon>
        <taxon>Platyhelminthes</taxon>
        <taxon>Trematoda</taxon>
        <taxon>Digenea</taxon>
        <taxon>Plagiorchiida</taxon>
        <taxon>Echinostomata</taxon>
        <taxon>Echinostomatoidea</taxon>
        <taxon>Fasciolidae</taxon>
        <taxon>Fasciolopsis</taxon>
    </lineage>
</organism>
<dbReference type="Pfam" id="PF00225">
    <property type="entry name" value="Kinesin"/>
    <property type="match status" value="1"/>
</dbReference>
<dbReference type="GO" id="GO:0016887">
    <property type="term" value="F:ATP hydrolysis activity"/>
    <property type="evidence" value="ECO:0007669"/>
    <property type="project" value="TreeGrafter"/>
</dbReference>
<comment type="caution">
    <text evidence="5">Lacks conserved residue(s) required for the propagation of feature annotation.</text>
</comment>
<keyword evidence="3" id="KW-0067">ATP-binding</keyword>
<accession>A0A8E0RY76</accession>
<dbReference type="Gene3D" id="3.40.850.10">
    <property type="entry name" value="Kinesin motor domain"/>
    <property type="match status" value="1"/>
</dbReference>
<evidence type="ECO:0000313" key="8">
    <source>
        <dbReference type="Proteomes" id="UP000728185"/>
    </source>
</evidence>
<dbReference type="AlphaFoldDB" id="A0A8E0RY76"/>
<feature type="domain" description="Kinesin motor" evidence="6">
    <location>
        <begin position="1"/>
        <end position="143"/>
    </location>
</feature>
<dbReference type="InterPro" id="IPR019821">
    <property type="entry name" value="Kinesin_motor_CS"/>
</dbReference>
<dbReference type="PRINTS" id="PR00380">
    <property type="entry name" value="KINESINHEAVY"/>
</dbReference>
<dbReference type="OrthoDB" id="3176171at2759"/>
<dbReference type="GO" id="GO:0005874">
    <property type="term" value="C:microtubule"/>
    <property type="evidence" value="ECO:0007669"/>
    <property type="project" value="TreeGrafter"/>
</dbReference>
<evidence type="ECO:0000256" key="3">
    <source>
        <dbReference type="ARBA" id="ARBA00022840"/>
    </source>
</evidence>
<evidence type="ECO:0000256" key="1">
    <source>
        <dbReference type="ARBA" id="ARBA00004245"/>
    </source>
</evidence>
<sequence>MNVTYNFLKYFHVKVNKTILPLLFFNSNLYSKTAENEVHRLSSRSHVICTIYYHEVSAQSVRSDANYSREFRSKLSLIDLAGSERAHRALNYQRFDEGRNINLSLSSLSTVISKLGKSESIRGSQLVIFVTELRRLMEIETND</sequence>
<dbReference type="GO" id="GO:0003777">
    <property type="term" value="F:microtubule motor activity"/>
    <property type="evidence" value="ECO:0007669"/>
    <property type="project" value="InterPro"/>
</dbReference>
<evidence type="ECO:0000313" key="7">
    <source>
        <dbReference type="EMBL" id="KAA0196117.1"/>
    </source>
</evidence>
<dbReference type="InterPro" id="IPR036961">
    <property type="entry name" value="Kinesin_motor_dom_sf"/>
</dbReference>
<dbReference type="InterPro" id="IPR027640">
    <property type="entry name" value="Kinesin-like_fam"/>
</dbReference>
<dbReference type="EMBL" id="LUCM01003232">
    <property type="protein sequence ID" value="KAA0196117.1"/>
    <property type="molecule type" value="Genomic_DNA"/>
</dbReference>
<proteinExistence type="inferred from homology"/>
<dbReference type="PANTHER" id="PTHR24115">
    <property type="entry name" value="KINESIN-RELATED"/>
    <property type="match status" value="1"/>
</dbReference>
<dbReference type="PROSITE" id="PS00411">
    <property type="entry name" value="KINESIN_MOTOR_1"/>
    <property type="match status" value="1"/>
</dbReference>
<keyword evidence="8" id="KW-1185">Reference proteome</keyword>
<comment type="similarity">
    <text evidence="5">Belongs to the TRAFAC class myosin-kinesin ATPase superfamily. Kinesin family.</text>
</comment>
<reference evidence="7" key="1">
    <citation type="submission" date="2019-05" db="EMBL/GenBank/DDBJ databases">
        <title>Annotation for the trematode Fasciolopsis buski.</title>
        <authorList>
            <person name="Choi Y.-J."/>
        </authorList>
    </citation>
    <scope>NUCLEOTIDE SEQUENCE</scope>
    <source>
        <strain evidence="7">HT</strain>
        <tissue evidence="7">Whole worm</tissue>
    </source>
</reference>
<dbReference type="GO" id="GO:0005871">
    <property type="term" value="C:kinesin complex"/>
    <property type="evidence" value="ECO:0007669"/>
    <property type="project" value="TreeGrafter"/>
</dbReference>
<name>A0A8E0RY76_9TREM</name>
<dbReference type="GO" id="GO:0007018">
    <property type="term" value="P:microtubule-based movement"/>
    <property type="evidence" value="ECO:0007669"/>
    <property type="project" value="InterPro"/>
</dbReference>
<dbReference type="InterPro" id="IPR001752">
    <property type="entry name" value="Kinesin_motor_dom"/>
</dbReference>
<gene>
    <name evidence="7" type="ORF">FBUS_04502</name>
</gene>
<protein>
    <submittedName>
        <fullName evidence="7">Putative kinesin heavy chain</fullName>
    </submittedName>
</protein>
<dbReference type="Proteomes" id="UP000728185">
    <property type="component" value="Unassembled WGS sequence"/>
</dbReference>
<comment type="subcellular location">
    <subcellularLocation>
        <location evidence="1">Cytoplasm</location>
        <location evidence="1">Cytoskeleton</location>
    </subcellularLocation>
</comment>
<dbReference type="PROSITE" id="PS50067">
    <property type="entry name" value="KINESIN_MOTOR_2"/>
    <property type="match status" value="1"/>
</dbReference>
<dbReference type="GO" id="GO:0008017">
    <property type="term" value="F:microtubule binding"/>
    <property type="evidence" value="ECO:0007669"/>
    <property type="project" value="InterPro"/>
</dbReference>
<evidence type="ECO:0000256" key="4">
    <source>
        <dbReference type="ARBA" id="ARBA00023212"/>
    </source>
</evidence>
<comment type="caution">
    <text evidence="7">The sequence shown here is derived from an EMBL/GenBank/DDBJ whole genome shotgun (WGS) entry which is preliminary data.</text>
</comment>
<evidence type="ECO:0000256" key="2">
    <source>
        <dbReference type="ARBA" id="ARBA00022741"/>
    </source>
</evidence>
<dbReference type="GO" id="GO:0005524">
    <property type="term" value="F:ATP binding"/>
    <property type="evidence" value="ECO:0007669"/>
    <property type="project" value="UniProtKB-KW"/>
</dbReference>
<evidence type="ECO:0000259" key="6">
    <source>
        <dbReference type="PROSITE" id="PS50067"/>
    </source>
</evidence>
<keyword evidence="4" id="KW-0206">Cytoskeleton</keyword>
<dbReference type="SUPFAM" id="SSF52540">
    <property type="entry name" value="P-loop containing nucleoside triphosphate hydrolases"/>
    <property type="match status" value="1"/>
</dbReference>
<dbReference type="InterPro" id="IPR027417">
    <property type="entry name" value="P-loop_NTPase"/>
</dbReference>
<evidence type="ECO:0000256" key="5">
    <source>
        <dbReference type="PROSITE-ProRule" id="PRU00283"/>
    </source>
</evidence>
<keyword evidence="4" id="KW-0963">Cytoplasm</keyword>